<gene>
    <name evidence="1" type="ORF">GNI_068470</name>
</gene>
<dbReference type="EMBL" id="AFNH02000515">
    <property type="protein sequence ID" value="EZG67508.1"/>
    <property type="molecule type" value="Genomic_DNA"/>
</dbReference>
<accession>A0A023B7N6</accession>
<evidence type="ECO:0000313" key="1">
    <source>
        <dbReference type="EMBL" id="EZG67508.1"/>
    </source>
</evidence>
<dbReference type="Proteomes" id="UP000019763">
    <property type="component" value="Unassembled WGS sequence"/>
</dbReference>
<dbReference type="VEuPathDB" id="CryptoDB:GNI_068470"/>
<dbReference type="RefSeq" id="XP_011130223.1">
    <property type="nucleotide sequence ID" value="XM_011131921.1"/>
</dbReference>
<comment type="caution">
    <text evidence="1">The sequence shown here is derived from an EMBL/GenBank/DDBJ whole genome shotgun (WGS) entry which is preliminary data.</text>
</comment>
<name>A0A023B7N6_GRENI</name>
<protein>
    <submittedName>
        <fullName evidence="1">Uncharacterized protein</fullName>
    </submittedName>
</protein>
<proteinExistence type="predicted"/>
<sequence length="148" mass="17039">MMNERIEHKLVRVIQLYQLVRLRKLLHEPSGVLAIQERNPNSVLLEDAENTTANQWKTFLKDHDLIVADNCGWNEFAHVSSSIPGLDIQTYQRMVDDEDDPVAQQLIEQAQVVAAENDGCLNPDSLSQCYLQDTFRQGFYKGRFHARL</sequence>
<keyword evidence="2" id="KW-1185">Reference proteome</keyword>
<reference evidence="1" key="1">
    <citation type="submission" date="2013-12" db="EMBL/GenBank/DDBJ databases">
        <authorList>
            <person name="Omoto C.K."/>
            <person name="Sibley D."/>
            <person name="Venepally P."/>
            <person name="Hadjithomas M."/>
            <person name="Karamycheva S."/>
            <person name="Brunk B."/>
            <person name="Roos D."/>
            <person name="Caler E."/>
            <person name="Lorenzi H."/>
        </authorList>
    </citation>
    <scope>NUCLEOTIDE SEQUENCE</scope>
</reference>
<dbReference type="GeneID" id="22912508"/>
<evidence type="ECO:0000313" key="2">
    <source>
        <dbReference type="Proteomes" id="UP000019763"/>
    </source>
</evidence>
<dbReference type="AlphaFoldDB" id="A0A023B7N6"/>
<organism evidence="1 2">
    <name type="scientific">Gregarina niphandrodes</name>
    <name type="common">Septate eugregarine</name>
    <dbReference type="NCBI Taxonomy" id="110365"/>
    <lineage>
        <taxon>Eukaryota</taxon>
        <taxon>Sar</taxon>
        <taxon>Alveolata</taxon>
        <taxon>Apicomplexa</taxon>
        <taxon>Conoidasida</taxon>
        <taxon>Gregarinasina</taxon>
        <taxon>Eugregarinorida</taxon>
        <taxon>Gregarinidae</taxon>
        <taxon>Gregarina</taxon>
    </lineage>
</organism>